<keyword evidence="2" id="KW-0732">Signal</keyword>
<evidence type="ECO:0000313" key="3">
    <source>
        <dbReference type="EMBL" id="KAG2594455.1"/>
    </source>
</evidence>
<proteinExistence type="predicted"/>
<reference evidence="3" key="1">
    <citation type="submission" date="2020-05" db="EMBL/GenBank/DDBJ databases">
        <title>WGS assembly of Panicum virgatum.</title>
        <authorList>
            <person name="Lovell J.T."/>
            <person name="Jenkins J."/>
            <person name="Shu S."/>
            <person name="Juenger T.E."/>
            <person name="Schmutz J."/>
        </authorList>
    </citation>
    <scope>NUCLEOTIDE SEQUENCE</scope>
    <source>
        <strain evidence="3">AP13</strain>
    </source>
</reference>
<feature type="compositionally biased region" description="Basic residues" evidence="1">
    <location>
        <begin position="167"/>
        <end position="188"/>
    </location>
</feature>
<feature type="chain" id="PRO_5035745611" description="Secreted protein" evidence="2">
    <location>
        <begin position="21"/>
        <end position="257"/>
    </location>
</feature>
<name>A0A8T0SBF7_PANVG</name>
<dbReference type="EMBL" id="CM029046">
    <property type="protein sequence ID" value="KAG2594455.1"/>
    <property type="molecule type" value="Genomic_DNA"/>
</dbReference>
<dbReference type="Proteomes" id="UP000823388">
    <property type="component" value="Chromosome 5N"/>
</dbReference>
<evidence type="ECO:0000256" key="2">
    <source>
        <dbReference type="SAM" id="SignalP"/>
    </source>
</evidence>
<sequence>MGSLLLVVVVSVSVCVSAAAALVAGHHAQGDGHGVVVLVHGRRRRHLVRLRLVDEAVRHGRGGEDVVGGGGPLVGEPLHPLHVQPVLLQVARHVLPRQPFHVHQLHDRLGHRLLDPQVRHHVHEPLVQLRRPHQPGPLRRVVDCVCCCHRCSFSSTSTSSYEGLERRPRRRAPQPRHRGRRRAVHVKQRPPGLRRDAEGGGQPRRDQRLRKRGQLLAAGEASLPLHHPLVIGAAQQVQVQVVVVRRLLAHPRSISIQ</sequence>
<accession>A0A8T0SBF7</accession>
<comment type="caution">
    <text evidence="3">The sequence shown here is derived from an EMBL/GenBank/DDBJ whole genome shotgun (WGS) entry which is preliminary data.</text>
</comment>
<evidence type="ECO:0000313" key="4">
    <source>
        <dbReference type="Proteomes" id="UP000823388"/>
    </source>
</evidence>
<feature type="signal peptide" evidence="2">
    <location>
        <begin position="1"/>
        <end position="20"/>
    </location>
</feature>
<keyword evidence="4" id="KW-1185">Reference proteome</keyword>
<evidence type="ECO:0000256" key="1">
    <source>
        <dbReference type="SAM" id="MobiDB-lite"/>
    </source>
</evidence>
<feature type="compositionally biased region" description="Basic and acidic residues" evidence="1">
    <location>
        <begin position="193"/>
        <end position="206"/>
    </location>
</feature>
<gene>
    <name evidence="3" type="ORF">PVAP13_5NG647001</name>
</gene>
<feature type="region of interest" description="Disordered" evidence="1">
    <location>
        <begin position="155"/>
        <end position="209"/>
    </location>
</feature>
<evidence type="ECO:0008006" key="5">
    <source>
        <dbReference type="Google" id="ProtNLM"/>
    </source>
</evidence>
<protein>
    <recommendedName>
        <fullName evidence="5">Secreted protein</fullName>
    </recommendedName>
</protein>
<organism evidence="3 4">
    <name type="scientific">Panicum virgatum</name>
    <name type="common">Blackwell switchgrass</name>
    <dbReference type="NCBI Taxonomy" id="38727"/>
    <lineage>
        <taxon>Eukaryota</taxon>
        <taxon>Viridiplantae</taxon>
        <taxon>Streptophyta</taxon>
        <taxon>Embryophyta</taxon>
        <taxon>Tracheophyta</taxon>
        <taxon>Spermatophyta</taxon>
        <taxon>Magnoliopsida</taxon>
        <taxon>Liliopsida</taxon>
        <taxon>Poales</taxon>
        <taxon>Poaceae</taxon>
        <taxon>PACMAD clade</taxon>
        <taxon>Panicoideae</taxon>
        <taxon>Panicodae</taxon>
        <taxon>Paniceae</taxon>
        <taxon>Panicinae</taxon>
        <taxon>Panicum</taxon>
        <taxon>Panicum sect. Hiantes</taxon>
    </lineage>
</organism>
<dbReference type="AlphaFoldDB" id="A0A8T0SBF7"/>